<dbReference type="InterPro" id="IPR027417">
    <property type="entry name" value="P-loop_NTPase"/>
</dbReference>
<feature type="compositionally biased region" description="Basic and acidic residues" evidence="1">
    <location>
        <begin position="69"/>
        <end position="88"/>
    </location>
</feature>
<evidence type="ECO:0000313" key="3">
    <source>
        <dbReference type="Proteomes" id="UP000054097"/>
    </source>
</evidence>
<accession>A0A0C3AKZ9</accession>
<evidence type="ECO:0000256" key="1">
    <source>
        <dbReference type="SAM" id="MobiDB-lite"/>
    </source>
</evidence>
<dbReference type="Pfam" id="PF13245">
    <property type="entry name" value="AAA_19"/>
    <property type="match status" value="1"/>
</dbReference>
<dbReference type="PANTHER" id="PTHR11070">
    <property type="entry name" value="UVRD / RECB / PCRA DNA HELICASE FAMILY MEMBER"/>
    <property type="match status" value="1"/>
</dbReference>
<dbReference type="AlphaFoldDB" id="A0A0C3AKZ9"/>
<dbReference type="PANTHER" id="PTHR11070:SF66">
    <property type="entry name" value="UVRD-LIKE HELICASE C-TERMINAL DOMAIN-CONTAINING PROTEIN"/>
    <property type="match status" value="1"/>
</dbReference>
<keyword evidence="3" id="KW-1185">Reference proteome</keyword>
<dbReference type="InterPro" id="IPR000212">
    <property type="entry name" value="DNA_helicase_UvrD/REP"/>
</dbReference>
<dbReference type="GO" id="GO:0000725">
    <property type="term" value="P:recombinational repair"/>
    <property type="evidence" value="ECO:0007669"/>
    <property type="project" value="TreeGrafter"/>
</dbReference>
<dbReference type="OrthoDB" id="3216789at2759"/>
<dbReference type="HOGENOM" id="CLU_010692_0_0_1"/>
<evidence type="ECO:0000313" key="2">
    <source>
        <dbReference type="EMBL" id="KIM25255.1"/>
    </source>
</evidence>
<dbReference type="Gene3D" id="3.40.50.300">
    <property type="entry name" value="P-loop containing nucleotide triphosphate hydrolases"/>
    <property type="match status" value="2"/>
</dbReference>
<dbReference type="STRING" id="933852.A0A0C3AKZ9"/>
<sequence>MISIQFLTRVRRAPGWTPSNFLVLRATRTASFKASKEQKGSNKQKGSKEQRGSNEQKGPKVQRGSNEQKGSKLQRESKEQNVSKEKRGSKVQKASKVQRGSNEQRASKVQRASKEKRASKEQKASKEQNAVVEALRNGHNVIVAARPGSGKTTTAKFVAKDNQQTPTLLLTYSKKLQEETKKKMSPYPWVHVYTFHAFAFKLFGVRVKDDEGLRVLRAMNKQPSLKLTYEIIILDEIQDMTEILYWLTCKLLERSRRLLPNPPKLLVLGDSRQSIYRYNNADQRYLEMAEALFSKYSPYPWNTIDLPKSQRLSSETASFVNAFIGEPYIEGLHHGHLPIYIRVNEWKVESILQVILPIIRKFSAKNVAILAPSVRRNFPLARLTNSLTKDHGIRVAQPVSDEAPLVPKVLRHKLVVSTFHQFKGSERDVIIVYGADASYFTYIDKAIAQNSCPNAVFVAITRAKRQLVMIHNDSQPAMPFVDWSKLMSTCRYMNLTDKELIPQVRPPRLAHYELSLPKKPLSTTLVTRHLLEEELEQLIKKYVKINKVAAPSFKIKMPNAVATGFGLYESVSDINGTAVTAALEQQLRGRCSMASAEEQASLTLATSIGQFPSTLLTKIAMNHCSHPYTSRRSQMNDSSYNWLEKHLKKAVARLSQQFKRSALLDFEVDVSYQDTGEGVACASELVKISQLQGRVDMVEYAAAGRDPPTIWEIKAVSDLSFEHVAQIVIYGMLWYIRNKNSSESVSKFPHLVLFNVRNGAKWIISTTFDEAKAFTDEVIRLKYTGKPPIPTEVFLKRCRQVRESVATKKQK</sequence>
<proteinExistence type="predicted"/>
<dbReference type="SUPFAM" id="SSF52540">
    <property type="entry name" value="P-loop containing nucleoside triphosphate hydrolases"/>
    <property type="match status" value="1"/>
</dbReference>
<dbReference type="GO" id="GO:0005524">
    <property type="term" value="F:ATP binding"/>
    <property type="evidence" value="ECO:0007669"/>
    <property type="project" value="InterPro"/>
</dbReference>
<name>A0A0C3AKZ9_SERVB</name>
<reference evidence="2 3" key="1">
    <citation type="submission" date="2014-04" db="EMBL/GenBank/DDBJ databases">
        <authorList>
            <consortium name="DOE Joint Genome Institute"/>
            <person name="Kuo A."/>
            <person name="Zuccaro A."/>
            <person name="Kohler A."/>
            <person name="Nagy L.G."/>
            <person name="Floudas D."/>
            <person name="Copeland A."/>
            <person name="Barry K.W."/>
            <person name="Cichocki N."/>
            <person name="Veneault-Fourrey C."/>
            <person name="LaButti K."/>
            <person name="Lindquist E.A."/>
            <person name="Lipzen A."/>
            <person name="Lundell T."/>
            <person name="Morin E."/>
            <person name="Murat C."/>
            <person name="Sun H."/>
            <person name="Tunlid A."/>
            <person name="Henrissat B."/>
            <person name="Grigoriev I.V."/>
            <person name="Hibbett D.S."/>
            <person name="Martin F."/>
            <person name="Nordberg H.P."/>
            <person name="Cantor M.N."/>
            <person name="Hua S.X."/>
        </authorList>
    </citation>
    <scope>NUCLEOTIDE SEQUENCE [LARGE SCALE GENOMIC DNA]</scope>
    <source>
        <strain evidence="2 3">MAFF 305830</strain>
    </source>
</reference>
<dbReference type="GO" id="GO:0043138">
    <property type="term" value="F:3'-5' DNA helicase activity"/>
    <property type="evidence" value="ECO:0007669"/>
    <property type="project" value="TreeGrafter"/>
</dbReference>
<dbReference type="GO" id="GO:0005634">
    <property type="term" value="C:nucleus"/>
    <property type="evidence" value="ECO:0007669"/>
    <property type="project" value="TreeGrafter"/>
</dbReference>
<feature type="compositionally biased region" description="Basic and acidic residues" evidence="1">
    <location>
        <begin position="34"/>
        <end position="58"/>
    </location>
</feature>
<feature type="region of interest" description="Disordered" evidence="1">
    <location>
        <begin position="31"/>
        <end position="129"/>
    </location>
</feature>
<organism evidence="2 3">
    <name type="scientific">Serendipita vermifera MAFF 305830</name>
    <dbReference type="NCBI Taxonomy" id="933852"/>
    <lineage>
        <taxon>Eukaryota</taxon>
        <taxon>Fungi</taxon>
        <taxon>Dikarya</taxon>
        <taxon>Basidiomycota</taxon>
        <taxon>Agaricomycotina</taxon>
        <taxon>Agaricomycetes</taxon>
        <taxon>Sebacinales</taxon>
        <taxon>Serendipitaceae</taxon>
        <taxon>Serendipita</taxon>
    </lineage>
</organism>
<protein>
    <submittedName>
        <fullName evidence="2">Uncharacterized protein</fullName>
    </submittedName>
</protein>
<dbReference type="GO" id="GO:0003677">
    <property type="term" value="F:DNA binding"/>
    <property type="evidence" value="ECO:0007669"/>
    <property type="project" value="InterPro"/>
</dbReference>
<gene>
    <name evidence="2" type="ORF">M408DRAFT_74676</name>
</gene>
<dbReference type="Proteomes" id="UP000054097">
    <property type="component" value="Unassembled WGS sequence"/>
</dbReference>
<feature type="compositionally biased region" description="Basic and acidic residues" evidence="1">
    <location>
        <begin position="112"/>
        <end position="126"/>
    </location>
</feature>
<reference evidence="3" key="2">
    <citation type="submission" date="2015-01" db="EMBL/GenBank/DDBJ databases">
        <title>Evolutionary Origins and Diversification of the Mycorrhizal Mutualists.</title>
        <authorList>
            <consortium name="DOE Joint Genome Institute"/>
            <consortium name="Mycorrhizal Genomics Consortium"/>
            <person name="Kohler A."/>
            <person name="Kuo A."/>
            <person name="Nagy L.G."/>
            <person name="Floudas D."/>
            <person name="Copeland A."/>
            <person name="Barry K.W."/>
            <person name="Cichocki N."/>
            <person name="Veneault-Fourrey C."/>
            <person name="LaButti K."/>
            <person name="Lindquist E.A."/>
            <person name="Lipzen A."/>
            <person name="Lundell T."/>
            <person name="Morin E."/>
            <person name="Murat C."/>
            <person name="Riley R."/>
            <person name="Ohm R."/>
            <person name="Sun H."/>
            <person name="Tunlid A."/>
            <person name="Henrissat B."/>
            <person name="Grigoriev I.V."/>
            <person name="Hibbett D.S."/>
            <person name="Martin F."/>
        </authorList>
    </citation>
    <scope>NUCLEOTIDE SEQUENCE [LARGE SCALE GENOMIC DNA]</scope>
    <source>
        <strain evidence="3">MAFF 305830</strain>
    </source>
</reference>
<dbReference type="EMBL" id="KN824316">
    <property type="protein sequence ID" value="KIM25255.1"/>
    <property type="molecule type" value="Genomic_DNA"/>
</dbReference>